<evidence type="ECO:0000313" key="2">
    <source>
        <dbReference type="EMBL" id="CAB3997571.1"/>
    </source>
</evidence>
<accession>A0A6S7HSH1</accession>
<feature type="region of interest" description="Disordered" evidence="1">
    <location>
        <begin position="1"/>
        <end position="29"/>
    </location>
</feature>
<comment type="caution">
    <text evidence="2">The sequence shown here is derived from an EMBL/GenBank/DDBJ whole genome shotgun (WGS) entry which is preliminary data.</text>
</comment>
<evidence type="ECO:0000313" key="3">
    <source>
        <dbReference type="Proteomes" id="UP001152795"/>
    </source>
</evidence>
<reference evidence="2" key="1">
    <citation type="submission" date="2020-04" db="EMBL/GenBank/DDBJ databases">
        <authorList>
            <person name="Alioto T."/>
            <person name="Alioto T."/>
            <person name="Gomez Garrido J."/>
        </authorList>
    </citation>
    <scope>NUCLEOTIDE SEQUENCE</scope>
    <source>
        <strain evidence="2">A484AB</strain>
    </source>
</reference>
<gene>
    <name evidence="2" type="ORF">PACLA_8A034247</name>
</gene>
<dbReference type="EMBL" id="CACRXK020003134">
    <property type="protein sequence ID" value="CAB3997571.1"/>
    <property type="molecule type" value="Genomic_DNA"/>
</dbReference>
<sequence>MLGIQHTFDPPQLHTPPATPQPPPGGKDIAMAKRTFEEEQRNLTPTGAKRKKNVEAVHLTKKTLTLFSSLGDETKRSRTILTKCKHDITVDTNKQYLTYELFAEMRKKSVGNYKGTKRHAS</sequence>
<dbReference type="Proteomes" id="UP001152795">
    <property type="component" value="Unassembled WGS sequence"/>
</dbReference>
<protein>
    <submittedName>
        <fullName evidence="2">Uncharacterized protein</fullName>
    </submittedName>
</protein>
<name>A0A6S7HSH1_PARCT</name>
<proteinExistence type="predicted"/>
<evidence type="ECO:0000256" key="1">
    <source>
        <dbReference type="SAM" id="MobiDB-lite"/>
    </source>
</evidence>
<organism evidence="2 3">
    <name type="scientific">Paramuricea clavata</name>
    <name type="common">Red gorgonian</name>
    <name type="synonym">Violescent sea-whip</name>
    <dbReference type="NCBI Taxonomy" id="317549"/>
    <lineage>
        <taxon>Eukaryota</taxon>
        <taxon>Metazoa</taxon>
        <taxon>Cnidaria</taxon>
        <taxon>Anthozoa</taxon>
        <taxon>Octocorallia</taxon>
        <taxon>Malacalcyonacea</taxon>
        <taxon>Plexauridae</taxon>
        <taxon>Paramuricea</taxon>
    </lineage>
</organism>
<keyword evidence="3" id="KW-1185">Reference proteome</keyword>
<feature type="compositionally biased region" description="Pro residues" evidence="1">
    <location>
        <begin position="13"/>
        <end position="25"/>
    </location>
</feature>
<dbReference type="AlphaFoldDB" id="A0A6S7HSH1"/>